<dbReference type="SMART" id="SM00474">
    <property type="entry name" value="35EXOc"/>
    <property type="match status" value="1"/>
</dbReference>
<evidence type="ECO:0000256" key="2">
    <source>
        <dbReference type="ARBA" id="ARBA00011541"/>
    </source>
</evidence>
<protein>
    <recommendedName>
        <fullName evidence="4 16">DNA polymerase I</fullName>
        <ecNumber evidence="3 16">2.7.7.7</ecNumber>
    </recommendedName>
</protein>
<dbReference type="FunFam" id="3.40.50.1010:FF:000001">
    <property type="entry name" value="DNA polymerase I"/>
    <property type="match status" value="1"/>
</dbReference>
<keyword evidence="8" id="KW-0540">Nuclease</keyword>
<dbReference type="InterPro" id="IPR036397">
    <property type="entry name" value="RNaseH_sf"/>
</dbReference>
<dbReference type="GO" id="GO:0006302">
    <property type="term" value="P:double-strand break repair"/>
    <property type="evidence" value="ECO:0007669"/>
    <property type="project" value="TreeGrafter"/>
</dbReference>
<evidence type="ECO:0000256" key="1">
    <source>
        <dbReference type="ARBA" id="ARBA00007705"/>
    </source>
</evidence>
<dbReference type="PRINTS" id="PR00868">
    <property type="entry name" value="DNAPOLI"/>
</dbReference>
<dbReference type="SUPFAM" id="SSF88723">
    <property type="entry name" value="PIN domain-like"/>
    <property type="match status" value="1"/>
</dbReference>
<feature type="domain" description="3'-5' exonuclease" evidence="18">
    <location>
        <begin position="306"/>
        <end position="493"/>
    </location>
</feature>
<evidence type="ECO:0000259" key="18">
    <source>
        <dbReference type="SMART" id="SM00474"/>
    </source>
</evidence>
<dbReference type="FunFam" id="1.10.150.20:FF:000002">
    <property type="entry name" value="DNA polymerase I"/>
    <property type="match status" value="1"/>
</dbReference>
<dbReference type="Gene3D" id="1.20.1060.10">
    <property type="entry name" value="Taq DNA Polymerase, Chain T, domain 4"/>
    <property type="match status" value="1"/>
</dbReference>
<reference evidence="21 22" key="1">
    <citation type="submission" date="2020-08" db="EMBL/GenBank/DDBJ databases">
        <title>Bridging the membrane lipid divide: bacteria of the FCB group superphylum have the potential to synthesize archaeal ether lipids.</title>
        <authorList>
            <person name="Villanueva L."/>
            <person name="Von Meijenfeldt F.A.B."/>
            <person name="Westbye A.B."/>
            <person name="Yadav S."/>
            <person name="Hopmans E.C."/>
            <person name="Dutilh B.E."/>
            <person name="Sinninghe Damste J.S."/>
        </authorList>
    </citation>
    <scope>NUCLEOTIDE SEQUENCE [LARGE SCALE GENOMIC DNA]</scope>
    <source>
        <strain evidence="21">NIOZ-UU100</strain>
    </source>
</reference>
<dbReference type="GO" id="GO:0006261">
    <property type="term" value="P:DNA-templated DNA replication"/>
    <property type="evidence" value="ECO:0007669"/>
    <property type="project" value="UniProtKB-UniRule"/>
</dbReference>
<keyword evidence="11 17" id="KW-0269">Exonuclease</keyword>
<dbReference type="SMART" id="SM00279">
    <property type="entry name" value="HhH2"/>
    <property type="match status" value="1"/>
</dbReference>
<dbReference type="FunFam" id="1.20.1060.10:FF:000001">
    <property type="entry name" value="DNA polymerase I"/>
    <property type="match status" value="1"/>
</dbReference>
<dbReference type="InterPro" id="IPR036279">
    <property type="entry name" value="5-3_exonuclease_C_sf"/>
</dbReference>
<feature type="domain" description="5'-3' exonuclease" evidence="19">
    <location>
        <begin position="4"/>
        <end position="259"/>
    </location>
</feature>
<evidence type="ECO:0000256" key="7">
    <source>
        <dbReference type="ARBA" id="ARBA00022705"/>
    </source>
</evidence>
<dbReference type="SMART" id="SM00482">
    <property type="entry name" value="POLAc"/>
    <property type="match status" value="1"/>
</dbReference>
<accession>A0A8J6P492</accession>
<dbReference type="NCBIfam" id="NF004397">
    <property type="entry name" value="PRK05755.1"/>
    <property type="match status" value="1"/>
</dbReference>
<dbReference type="InterPro" id="IPR029060">
    <property type="entry name" value="PIN-like_dom_sf"/>
</dbReference>
<keyword evidence="10 17" id="KW-0378">Hydrolase</keyword>
<keyword evidence="5 17" id="KW-0808">Transferase</keyword>
<evidence type="ECO:0000256" key="16">
    <source>
        <dbReference type="NCBIfam" id="TIGR00593"/>
    </source>
</evidence>
<dbReference type="CDD" id="cd09859">
    <property type="entry name" value="PIN_53EXO"/>
    <property type="match status" value="1"/>
</dbReference>
<dbReference type="FunFam" id="1.10.150.20:FF:000003">
    <property type="entry name" value="DNA polymerase I"/>
    <property type="match status" value="1"/>
</dbReference>
<dbReference type="InterPro" id="IPR012337">
    <property type="entry name" value="RNaseH-like_sf"/>
</dbReference>
<dbReference type="InterPro" id="IPR020045">
    <property type="entry name" value="DNA_polI_H3TH"/>
</dbReference>
<evidence type="ECO:0000259" key="20">
    <source>
        <dbReference type="SMART" id="SM00482"/>
    </source>
</evidence>
<comment type="subunit">
    <text evidence="2">Single-chain monomer with multiple functions.</text>
</comment>
<dbReference type="NCBIfam" id="TIGR00593">
    <property type="entry name" value="pola"/>
    <property type="match status" value="1"/>
</dbReference>
<dbReference type="PANTHER" id="PTHR10133">
    <property type="entry name" value="DNA POLYMERASE I"/>
    <property type="match status" value="1"/>
</dbReference>
<dbReference type="InterPro" id="IPR002562">
    <property type="entry name" value="3'-5'_exonuclease_dom"/>
</dbReference>
<dbReference type="PANTHER" id="PTHR10133:SF27">
    <property type="entry name" value="DNA POLYMERASE NU"/>
    <property type="match status" value="1"/>
</dbReference>
<dbReference type="CDD" id="cd06139">
    <property type="entry name" value="DNA_polA_I_Ecoli_like_exo"/>
    <property type="match status" value="1"/>
</dbReference>
<evidence type="ECO:0000256" key="11">
    <source>
        <dbReference type="ARBA" id="ARBA00022839"/>
    </source>
</evidence>
<evidence type="ECO:0000256" key="12">
    <source>
        <dbReference type="ARBA" id="ARBA00022932"/>
    </source>
</evidence>
<dbReference type="InterPro" id="IPR019760">
    <property type="entry name" value="DNA-dir_DNA_pol_A_CS"/>
</dbReference>
<evidence type="ECO:0000256" key="14">
    <source>
        <dbReference type="ARBA" id="ARBA00023204"/>
    </source>
</evidence>
<dbReference type="GO" id="GO:0003887">
    <property type="term" value="F:DNA-directed DNA polymerase activity"/>
    <property type="evidence" value="ECO:0007669"/>
    <property type="project" value="UniProtKB-UniRule"/>
</dbReference>
<evidence type="ECO:0000256" key="4">
    <source>
        <dbReference type="ARBA" id="ARBA00020311"/>
    </source>
</evidence>
<dbReference type="InterPro" id="IPR002421">
    <property type="entry name" value="5-3_exonuclease"/>
</dbReference>
<dbReference type="SUPFAM" id="SSF47807">
    <property type="entry name" value="5' to 3' exonuclease, C-terminal subdomain"/>
    <property type="match status" value="1"/>
</dbReference>
<dbReference type="InterPro" id="IPR020046">
    <property type="entry name" value="5-3_exonucl_a-hlix_arch_N"/>
</dbReference>
<dbReference type="CDD" id="cd08637">
    <property type="entry name" value="DNA_pol_A_pol_I_C"/>
    <property type="match status" value="1"/>
</dbReference>
<dbReference type="InterPro" id="IPR043502">
    <property type="entry name" value="DNA/RNA_pol_sf"/>
</dbReference>
<evidence type="ECO:0000256" key="3">
    <source>
        <dbReference type="ARBA" id="ARBA00012417"/>
    </source>
</evidence>
<evidence type="ECO:0000259" key="19">
    <source>
        <dbReference type="SMART" id="SM00475"/>
    </source>
</evidence>
<keyword evidence="9 17" id="KW-0227">DNA damage</keyword>
<organism evidence="21 22">
    <name type="scientific">Candidatus Thiopontia autotrophica</name>
    <dbReference type="NCBI Taxonomy" id="2841688"/>
    <lineage>
        <taxon>Bacteria</taxon>
        <taxon>Pseudomonadati</taxon>
        <taxon>Pseudomonadota</taxon>
        <taxon>Gammaproteobacteria</taxon>
        <taxon>Candidatus Thiopontia</taxon>
    </lineage>
</organism>
<dbReference type="Gene3D" id="3.40.50.1010">
    <property type="entry name" value="5'-nuclease"/>
    <property type="match status" value="1"/>
</dbReference>
<dbReference type="CDD" id="cd09898">
    <property type="entry name" value="H3TH_53EXO"/>
    <property type="match status" value="1"/>
</dbReference>
<dbReference type="Pfam" id="PF01367">
    <property type="entry name" value="5_3_exonuc"/>
    <property type="match status" value="1"/>
</dbReference>
<dbReference type="PROSITE" id="PS00447">
    <property type="entry name" value="DNA_POLYMERASE_A"/>
    <property type="match status" value="1"/>
</dbReference>
<dbReference type="AlphaFoldDB" id="A0A8J6P492"/>
<keyword evidence="14 17" id="KW-0234">DNA repair</keyword>
<comment type="similarity">
    <text evidence="1 17">Belongs to the DNA polymerase type-A family.</text>
</comment>
<keyword evidence="6 17" id="KW-0548">Nucleotidyltransferase</keyword>
<dbReference type="InterPro" id="IPR018320">
    <property type="entry name" value="DNA_polymerase_1"/>
</dbReference>
<keyword evidence="12 17" id="KW-0239">DNA-directed DNA polymerase</keyword>
<dbReference type="EMBL" id="JACNFK010000017">
    <property type="protein sequence ID" value="MBC8519170.1"/>
    <property type="molecule type" value="Genomic_DNA"/>
</dbReference>
<proteinExistence type="inferred from homology"/>
<dbReference type="Pfam" id="PF02739">
    <property type="entry name" value="5_3_exonuc_N"/>
    <property type="match status" value="1"/>
</dbReference>
<comment type="catalytic activity">
    <reaction evidence="15 17">
        <text>DNA(n) + a 2'-deoxyribonucleoside 5'-triphosphate = DNA(n+1) + diphosphate</text>
        <dbReference type="Rhea" id="RHEA:22508"/>
        <dbReference type="Rhea" id="RHEA-COMP:17339"/>
        <dbReference type="Rhea" id="RHEA-COMP:17340"/>
        <dbReference type="ChEBI" id="CHEBI:33019"/>
        <dbReference type="ChEBI" id="CHEBI:61560"/>
        <dbReference type="ChEBI" id="CHEBI:173112"/>
        <dbReference type="EC" id="2.7.7.7"/>
    </reaction>
</comment>
<evidence type="ECO:0000256" key="5">
    <source>
        <dbReference type="ARBA" id="ARBA00022679"/>
    </source>
</evidence>
<dbReference type="SUPFAM" id="SSF53098">
    <property type="entry name" value="Ribonuclease H-like"/>
    <property type="match status" value="1"/>
</dbReference>
<dbReference type="InterPro" id="IPR001098">
    <property type="entry name" value="DNA-dir_DNA_pol_A_palm_dom"/>
</dbReference>
<dbReference type="FunFam" id="3.30.420.10:FF:000026">
    <property type="entry name" value="DNA polymerase I"/>
    <property type="match status" value="1"/>
</dbReference>
<comment type="function">
    <text evidence="17">In addition to polymerase activity, this DNA polymerase exhibits 3'-5' and 5'-3' exonuclease activity.</text>
</comment>
<keyword evidence="7 17" id="KW-0235">DNA replication</keyword>
<feature type="domain" description="DNA-directed DNA polymerase family A palm" evidence="20">
    <location>
        <begin position="660"/>
        <end position="866"/>
    </location>
</feature>
<dbReference type="Pfam" id="PF00476">
    <property type="entry name" value="DNA_pol_A"/>
    <property type="match status" value="1"/>
</dbReference>
<evidence type="ECO:0000256" key="8">
    <source>
        <dbReference type="ARBA" id="ARBA00022722"/>
    </source>
</evidence>
<dbReference type="InterPro" id="IPR002298">
    <property type="entry name" value="DNA_polymerase_A"/>
</dbReference>
<dbReference type="Gene3D" id="3.30.70.370">
    <property type="match status" value="1"/>
</dbReference>
<sequence length="902" mass="100417">MTQSPQLILVDGSSYLYRAFHALPPLANSKGQPTGAVYGVINMLRSLLDEYRPQQVAVVFDAKGKTFRNDLYPQYKANRPPMPDDLSSQIAPLHAIIEALGLPLIVHEGVEADDVIGTLSRQAEADNVPVLISTGDKDMAQLVGPDVTLINTMTHTLMGSDGVVEKFGVRPDQIIDYLTLVGDTSDNVPGVSKVGPKTAVKWLEQFGSLDEIIARADEVGGKAGENLRAALEQLPLSRELVTIRCDIDLGATYSDLVPQDPDEHLLHQLYSEMEFKRWLADLSDSSESLQGESADQNSQATTDLLVDTIFTEQQLEEWMQRLKQSELFAIDTETTSLRSMEAELVGVSFAVEPGHAAYLPLAHHDLESPQQLNREIVLEQLRPLLEDPSQLKVGQNLKYDATLFFNHGVQLRGIAFDTMLESYVIDSSATRHDMDSLALKYLGHKTISYEEVAGKGKKQLRFDDVPVAQAAPYAAEDAEVTLRLHQELWPRLEGEQERLFREVEMPLLEVLSRVERNGVAIDVAMLQRQSQELAKSILEIEQEAFIESGDEFNLSSPKQIQAILYEKQGLPILKKTPKGQPSTAEAVLQELAQDYRLPQLILQHRSMSKLKSTYTDKLPQQINSRTGRVHTSYHQAVAVTGRLSSSDPNLQNIPIRTKEGRRIRQAFVAGEGYVLVAADYSQIELRIMAHLSGDTGLLEAFREGKDIHQATASEVFAVDPQQVTADQRRSAKAINFGLIYGMSAFGLARQLGISRGAAQSYIDLYFDRYPGVRQYMDETQEKARDQGYVETLFGRRLYLPDITSKNGQRRQYAERTAINAPMQGTAADIIKRAMIAVDGALLEDNPTAQMIMQVHDELVFEVESDKRDLLISMVRKKMETAAVLDVPLIVDIGSGPNWDDAH</sequence>
<evidence type="ECO:0000256" key="6">
    <source>
        <dbReference type="ARBA" id="ARBA00022695"/>
    </source>
</evidence>
<dbReference type="GO" id="GO:0003677">
    <property type="term" value="F:DNA binding"/>
    <property type="evidence" value="ECO:0007669"/>
    <property type="project" value="UniProtKB-UniRule"/>
</dbReference>
<evidence type="ECO:0000313" key="22">
    <source>
        <dbReference type="Proteomes" id="UP000654401"/>
    </source>
</evidence>
<evidence type="ECO:0000256" key="15">
    <source>
        <dbReference type="ARBA" id="ARBA00049244"/>
    </source>
</evidence>
<dbReference type="InterPro" id="IPR008918">
    <property type="entry name" value="HhH2"/>
</dbReference>
<name>A0A8J6P492_9GAMM</name>
<dbReference type="Gene3D" id="3.30.420.10">
    <property type="entry name" value="Ribonuclease H-like superfamily/Ribonuclease H"/>
    <property type="match status" value="1"/>
</dbReference>
<dbReference type="Gene3D" id="1.10.150.20">
    <property type="entry name" value="5' to 3' exonuclease, C-terminal subdomain"/>
    <property type="match status" value="2"/>
</dbReference>
<dbReference type="SMART" id="SM00475">
    <property type="entry name" value="53EXOc"/>
    <property type="match status" value="1"/>
</dbReference>
<evidence type="ECO:0000256" key="10">
    <source>
        <dbReference type="ARBA" id="ARBA00022801"/>
    </source>
</evidence>
<dbReference type="Pfam" id="PF01612">
    <property type="entry name" value="DNA_pol_A_exo1"/>
    <property type="match status" value="1"/>
</dbReference>
<dbReference type="SUPFAM" id="SSF56672">
    <property type="entry name" value="DNA/RNA polymerases"/>
    <property type="match status" value="1"/>
</dbReference>
<comment type="caution">
    <text evidence="21">The sequence shown here is derived from an EMBL/GenBank/DDBJ whole genome shotgun (WGS) entry which is preliminary data.</text>
</comment>
<dbReference type="GO" id="GO:0008409">
    <property type="term" value="F:5'-3' exonuclease activity"/>
    <property type="evidence" value="ECO:0007669"/>
    <property type="project" value="UniProtKB-UniRule"/>
</dbReference>
<evidence type="ECO:0000313" key="21">
    <source>
        <dbReference type="EMBL" id="MBC8519170.1"/>
    </source>
</evidence>
<evidence type="ECO:0000256" key="13">
    <source>
        <dbReference type="ARBA" id="ARBA00023125"/>
    </source>
</evidence>
<evidence type="ECO:0000256" key="17">
    <source>
        <dbReference type="RuleBase" id="RU004460"/>
    </source>
</evidence>
<keyword evidence="13 17" id="KW-0238">DNA-binding</keyword>
<evidence type="ECO:0000256" key="9">
    <source>
        <dbReference type="ARBA" id="ARBA00022763"/>
    </source>
</evidence>
<dbReference type="EC" id="2.7.7.7" evidence="3 16"/>
<dbReference type="GO" id="GO:0008408">
    <property type="term" value="F:3'-5' exonuclease activity"/>
    <property type="evidence" value="ECO:0007669"/>
    <property type="project" value="UniProtKB-UniRule"/>
</dbReference>
<gene>
    <name evidence="17 21" type="primary">polA</name>
    <name evidence="21" type="ORF">H8D24_02000</name>
</gene>
<dbReference type="Proteomes" id="UP000654401">
    <property type="component" value="Unassembled WGS sequence"/>
</dbReference>